<organism evidence="1 2">
    <name type="scientific">Colletotrichum tamarilloi</name>
    <dbReference type="NCBI Taxonomy" id="1209934"/>
    <lineage>
        <taxon>Eukaryota</taxon>
        <taxon>Fungi</taxon>
        <taxon>Dikarya</taxon>
        <taxon>Ascomycota</taxon>
        <taxon>Pezizomycotina</taxon>
        <taxon>Sordariomycetes</taxon>
        <taxon>Hypocreomycetidae</taxon>
        <taxon>Glomerellales</taxon>
        <taxon>Glomerellaceae</taxon>
        <taxon>Colletotrichum</taxon>
        <taxon>Colletotrichum acutatum species complex</taxon>
    </lineage>
</organism>
<gene>
    <name evidence="1" type="ORF">CTAM01_02042</name>
</gene>
<reference evidence="1 2" key="1">
    <citation type="submission" date="2016-10" db="EMBL/GenBank/DDBJ databases">
        <title>The genome sequence of Colletotrichum fioriniae PJ7.</title>
        <authorList>
            <person name="Baroncelli R."/>
        </authorList>
    </citation>
    <scope>NUCLEOTIDE SEQUENCE [LARGE SCALE GENOMIC DNA]</scope>
    <source>
        <strain evidence="1 2">Tom-12</strain>
    </source>
</reference>
<protein>
    <submittedName>
        <fullName evidence="1">Uncharacterized protein</fullName>
    </submittedName>
</protein>
<dbReference type="Proteomes" id="UP001227543">
    <property type="component" value="Unassembled WGS sequence"/>
</dbReference>
<proteinExistence type="predicted"/>
<accession>A0ABQ9RR27</accession>
<dbReference type="RefSeq" id="XP_060387616.1">
    <property type="nucleotide sequence ID" value="XM_060518082.1"/>
</dbReference>
<dbReference type="EMBL" id="MLFU01000004">
    <property type="protein sequence ID" value="KAK1509919.1"/>
    <property type="molecule type" value="Genomic_DNA"/>
</dbReference>
<keyword evidence="2" id="KW-1185">Reference proteome</keyword>
<comment type="caution">
    <text evidence="1">The sequence shown here is derived from an EMBL/GenBank/DDBJ whole genome shotgun (WGS) entry which is preliminary data.</text>
</comment>
<dbReference type="GeneID" id="85402320"/>
<evidence type="ECO:0000313" key="2">
    <source>
        <dbReference type="Proteomes" id="UP001227543"/>
    </source>
</evidence>
<name>A0ABQ9RR27_9PEZI</name>
<evidence type="ECO:0000313" key="1">
    <source>
        <dbReference type="EMBL" id="KAK1509919.1"/>
    </source>
</evidence>
<sequence>MRLKQAVPAALGLRVLVQVSVGKVAKGFLQGQVGCWTRQKEVEVAGSGYTEWESRVGGGSIIVPLLDCRCIFAGTDWGVVYADCCPCKTREGPENVFGHKGKWLETSVQGGSRRVARAVLLWKGGEQRRRRRSFSVDSFRTGVSCVDVLCRGG</sequence>